<dbReference type="EC" id="6.3.5.3" evidence="6"/>
<accession>A0ABW2SJK5</accession>
<comment type="caution">
    <text evidence="7">The sequence shown here is derived from an EMBL/GenBank/DDBJ whole genome shotgun (WGS) entry which is preliminary data.</text>
</comment>
<name>A0ABW2SJK5_9ACTO</name>
<evidence type="ECO:0000256" key="1">
    <source>
        <dbReference type="ARBA" id="ARBA00022490"/>
    </source>
</evidence>
<dbReference type="RefSeq" id="WP_380971115.1">
    <property type="nucleotide sequence ID" value="NZ_JBHTEF010000001.1"/>
</dbReference>
<dbReference type="Pfam" id="PF02700">
    <property type="entry name" value="PurS"/>
    <property type="match status" value="1"/>
</dbReference>
<keyword evidence="3 6" id="KW-0547">Nucleotide-binding</keyword>
<dbReference type="PANTHER" id="PTHR34696">
    <property type="entry name" value="PHOSPHORIBOSYLFORMYLGLYCINAMIDINE SYNTHASE SUBUNIT PURS"/>
    <property type="match status" value="1"/>
</dbReference>
<keyword evidence="8" id="KW-1185">Reference proteome</keyword>
<evidence type="ECO:0000256" key="5">
    <source>
        <dbReference type="ARBA" id="ARBA00022840"/>
    </source>
</evidence>
<dbReference type="Gene3D" id="3.30.1280.10">
    <property type="entry name" value="Phosphoribosylformylglycinamidine synthase subunit PurS"/>
    <property type="match status" value="1"/>
</dbReference>
<keyword evidence="4 6" id="KW-0658">Purine biosynthesis</keyword>
<gene>
    <name evidence="6" type="primary">purS</name>
    <name evidence="7" type="ORF">ACFQWG_00350</name>
</gene>
<dbReference type="EMBL" id="JBHTEF010000001">
    <property type="protein sequence ID" value="MFC7579686.1"/>
    <property type="molecule type" value="Genomic_DNA"/>
</dbReference>
<reference evidence="8" key="1">
    <citation type="journal article" date="2019" name="Int. J. Syst. Evol. Microbiol.">
        <title>The Global Catalogue of Microorganisms (GCM) 10K type strain sequencing project: providing services to taxonomists for standard genome sequencing and annotation.</title>
        <authorList>
            <consortium name="The Broad Institute Genomics Platform"/>
            <consortium name="The Broad Institute Genome Sequencing Center for Infectious Disease"/>
            <person name="Wu L."/>
            <person name="Ma J."/>
        </authorList>
    </citation>
    <scope>NUCLEOTIDE SEQUENCE [LARGE SCALE GENOMIC DNA]</scope>
    <source>
        <strain evidence="8">CCUG 56698</strain>
    </source>
</reference>
<evidence type="ECO:0000313" key="7">
    <source>
        <dbReference type="EMBL" id="MFC7579686.1"/>
    </source>
</evidence>
<evidence type="ECO:0000256" key="6">
    <source>
        <dbReference type="HAMAP-Rule" id="MF_01926"/>
    </source>
</evidence>
<comment type="subcellular location">
    <subcellularLocation>
        <location evidence="6">Cytoplasm</location>
    </subcellularLocation>
</comment>
<comment type="catalytic activity">
    <reaction evidence="6">
        <text>N(2)-formyl-N(1)-(5-phospho-beta-D-ribosyl)glycinamide + L-glutamine + ATP + H2O = 2-formamido-N(1)-(5-O-phospho-beta-D-ribosyl)acetamidine + L-glutamate + ADP + phosphate + H(+)</text>
        <dbReference type="Rhea" id="RHEA:17129"/>
        <dbReference type="ChEBI" id="CHEBI:15377"/>
        <dbReference type="ChEBI" id="CHEBI:15378"/>
        <dbReference type="ChEBI" id="CHEBI:29985"/>
        <dbReference type="ChEBI" id="CHEBI:30616"/>
        <dbReference type="ChEBI" id="CHEBI:43474"/>
        <dbReference type="ChEBI" id="CHEBI:58359"/>
        <dbReference type="ChEBI" id="CHEBI:147286"/>
        <dbReference type="ChEBI" id="CHEBI:147287"/>
        <dbReference type="ChEBI" id="CHEBI:456216"/>
        <dbReference type="EC" id="6.3.5.3"/>
    </reaction>
</comment>
<keyword evidence="5 6" id="KW-0067">ATP-binding</keyword>
<comment type="similarity">
    <text evidence="6">Belongs to the PurS family.</text>
</comment>
<keyword evidence="2 6" id="KW-0436">Ligase</keyword>
<keyword evidence="1 6" id="KW-0963">Cytoplasm</keyword>
<dbReference type="InterPro" id="IPR003850">
    <property type="entry name" value="PurS"/>
</dbReference>
<protein>
    <recommendedName>
        <fullName evidence="6">Phosphoribosylformylglycinamidine synthase subunit PurS</fullName>
        <shortName evidence="6">FGAM synthase</shortName>
        <ecNumber evidence="6">6.3.5.3</ecNumber>
    </recommendedName>
    <alternativeName>
        <fullName evidence="6">Formylglycinamide ribonucleotide amidotransferase subunit III</fullName>
        <shortName evidence="6">FGAR amidotransferase III</shortName>
        <shortName evidence="6">FGAR-AT III</shortName>
    </alternativeName>
    <alternativeName>
        <fullName evidence="6">Phosphoribosylformylglycinamidine synthase subunit III</fullName>
    </alternativeName>
</protein>
<evidence type="ECO:0000256" key="4">
    <source>
        <dbReference type="ARBA" id="ARBA00022755"/>
    </source>
</evidence>
<comment type="function">
    <text evidence="6">Part of the phosphoribosylformylglycinamidine synthase complex involved in the purines biosynthetic pathway. Catalyzes the ATP-dependent conversion of formylglycinamide ribonucleotide (FGAR) and glutamine to yield formylglycinamidine ribonucleotide (FGAM) and glutamate. The FGAM synthase complex is composed of three subunits. PurQ produces an ammonia molecule by converting glutamine to glutamate. PurL transfers the ammonia molecule to FGAR to form FGAM in an ATP-dependent manner. PurS interacts with PurQ and PurL and is thought to assist in the transfer of the ammonia molecule from PurQ to PurL.</text>
</comment>
<comment type="subunit">
    <text evidence="6">Part of the FGAM synthase complex composed of 1 PurL, 1 PurQ and 2 PurS subunits.</text>
</comment>
<sequence length="93" mass="9749">MGRIIVEVMPKPEILDPQGKAVGSALPRLGIASFTAVRQGKCFHLDVDGPVTGELLGQARRAAEEVLSNPIIEDVVRVEEIDEDGAASTGGAL</sequence>
<evidence type="ECO:0000313" key="8">
    <source>
        <dbReference type="Proteomes" id="UP001596527"/>
    </source>
</evidence>
<evidence type="ECO:0000256" key="2">
    <source>
        <dbReference type="ARBA" id="ARBA00022598"/>
    </source>
</evidence>
<evidence type="ECO:0000256" key="3">
    <source>
        <dbReference type="ARBA" id="ARBA00022741"/>
    </source>
</evidence>
<proteinExistence type="inferred from homology"/>
<dbReference type="SUPFAM" id="SSF82697">
    <property type="entry name" value="PurS-like"/>
    <property type="match status" value="1"/>
</dbReference>
<dbReference type="Proteomes" id="UP001596527">
    <property type="component" value="Unassembled WGS sequence"/>
</dbReference>
<dbReference type="InterPro" id="IPR036604">
    <property type="entry name" value="PurS-like_sf"/>
</dbReference>
<dbReference type="PANTHER" id="PTHR34696:SF1">
    <property type="entry name" value="PHOSPHORIBOSYLFORMYLGLYCINAMIDINE SYNTHASE SUBUNIT PURS"/>
    <property type="match status" value="1"/>
</dbReference>
<comment type="pathway">
    <text evidence="6">Purine metabolism; IMP biosynthesis via de novo pathway; 5-amino-1-(5-phospho-D-ribosyl)imidazole from N(2)-formyl-N(1)-(5-phospho-D-ribosyl)glycinamide: step 1/2.</text>
</comment>
<organism evidence="7 8">
    <name type="scientific">Schaalia naturae</name>
    <dbReference type="NCBI Taxonomy" id="635203"/>
    <lineage>
        <taxon>Bacteria</taxon>
        <taxon>Bacillati</taxon>
        <taxon>Actinomycetota</taxon>
        <taxon>Actinomycetes</taxon>
        <taxon>Actinomycetales</taxon>
        <taxon>Actinomycetaceae</taxon>
        <taxon>Schaalia</taxon>
    </lineage>
</organism>
<dbReference type="HAMAP" id="MF_01926">
    <property type="entry name" value="PurS"/>
    <property type="match status" value="1"/>
</dbReference>